<accession>A0A9Q3BMR6</accession>
<gene>
    <name evidence="2" type="ORF">O181_007593</name>
</gene>
<feature type="region of interest" description="Disordered" evidence="1">
    <location>
        <begin position="1"/>
        <end position="50"/>
    </location>
</feature>
<name>A0A9Q3BMR6_9BASI</name>
<proteinExistence type="predicted"/>
<organism evidence="2 3">
    <name type="scientific">Austropuccinia psidii MF-1</name>
    <dbReference type="NCBI Taxonomy" id="1389203"/>
    <lineage>
        <taxon>Eukaryota</taxon>
        <taxon>Fungi</taxon>
        <taxon>Dikarya</taxon>
        <taxon>Basidiomycota</taxon>
        <taxon>Pucciniomycotina</taxon>
        <taxon>Pucciniomycetes</taxon>
        <taxon>Pucciniales</taxon>
        <taxon>Sphaerophragmiaceae</taxon>
        <taxon>Austropuccinia</taxon>
    </lineage>
</organism>
<feature type="compositionally biased region" description="Polar residues" evidence="1">
    <location>
        <begin position="1"/>
        <end position="16"/>
    </location>
</feature>
<reference evidence="2" key="1">
    <citation type="submission" date="2021-03" db="EMBL/GenBank/DDBJ databases">
        <title>Draft genome sequence of rust myrtle Austropuccinia psidii MF-1, a brazilian biotype.</title>
        <authorList>
            <person name="Quecine M.C."/>
            <person name="Pachon D.M.R."/>
            <person name="Bonatelli M.L."/>
            <person name="Correr F.H."/>
            <person name="Franceschini L.M."/>
            <person name="Leite T.F."/>
            <person name="Margarido G.R.A."/>
            <person name="Almeida C.A."/>
            <person name="Ferrarezi J.A."/>
            <person name="Labate C.A."/>
        </authorList>
    </citation>
    <scope>NUCLEOTIDE SEQUENCE</scope>
    <source>
        <strain evidence="2">MF-1</strain>
    </source>
</reference>
<dbReference type="EMBL" id="AVOT02001706">
    <property type="protein sequence ID" value="MBW0467878.1"/>
    <property type="molecule type" value="Genomic_DNA"/>
</dbReference>
<dbReference type="AlphaFoldDB" id="A0A9Q3BMR6"/>
<comment type="caution">
    <text evidence="2">The sequence shown here is derived from an EMBL/GenBank/DDBJ whole genome shotgun (WGS) entry which is preliminary data.</text>
</comment>
<sequence>MTNNRSGSNYFIQSDRSGPGHSSHKYKRQECQPRGDAKMEDSSASTSSQRLTSTFEIILESPEADIADILVVRYEQFLTGNSEDTRLG</sequence>
<dbReference type="Proteomes" id="UP000765509">
    <property type="component" value="Unassembled WGS sequence"/>
</dbReference>
<evidence type="ECO:0000256" key="1">
    <source>
        <dbReference type="SAM" id="MobiDB-lite"/>
    </source>
</evidence>
<protein>
    <submittedName>
        <fullName evidence="2">Uncharacterized protein</fullName>
    </submittedName>
</protein>
<evidence type="ECO:0000313" key="2">
    <source>
        <dbReference type="EMBL" id="MBW0467878.1"/>
    </source>
</evidence>
<keyword evidence="3" id="KW-1185">Reference proteome</keyword>
<feature type="compositionally biased region" description="Basic and acidic residues" evidence="1">
    <location>
        <begin position="28"/>
        <end position="41"/>
    </location>
</feature>
<evidence type="ECO:0000313" key="3">
    <source>
        <dbReference type="Proteomes" id="UP000765509"/>
    </source>
</evidence>